<protein>
    <recommendedName>
        <fullName evidence="1">DUF6985 domain-containing protein</fullName>
    </recommendedName>
</protein>
<feature type="domain" description="DUF6985" evidence="1">
    <location>
        <begin position="8"/>
        <end position="140"/>
    </location>
</feature>
<dbReference type="EMBL" id="PVWK01000125">
    <property type="protein sequence ID" value="PSB25403.1"/>
    <property type="molecule type" value="Genomic_DNA"/>
</dbReference>
<evidence type="ECO:0000313" key="2">
    <source>
        <dbReference type="EMBL" id="PSB25403.1"/>
    </source>
</evidence>
<dbReference type="Pfam" id="PF22481">
    <property type="entry name" value="DUF6985"/>
    <property type="match status" value="1"/>
</dbReference>
<comment type="caution">
    <text evidence="2">The sequence shown here is derived from an EMBL/GenBank/DDBJ whole genome shotgun (WGS) entry which is preliminary data.</text>
</comment>
<dbReference type="Proteomes" id="UP000239576">
    <property type="component" value="Unassembled WGS sequence"/>
</dbReference>
<evidence type="ECO:0000313" key="3">
    <source>
        <dbReference type="Proteomes" id="UP000239576"/>
    </source>
</evidence>
<reference evidence="3" key="1">
    <citation type="submission" date="2018-02" db="EMBL/GenBank/DDBJ databases">
        <authorList>
            <person name="Moore K."/>
            <person name="Momper L."/>
        </authorList>
    </citation>
    <scope>NUCLEOTIDE SEQUENCE [LARGE SCALE GENOMIC DNA]</scope>
    <source>
        <strain evidence="3">ULC18</strain>
    </source>
</reference>
<reference evidence="2 3" key="2">
    <citation type="submission" date="2018-03" db="EMBL/GenBank/DDBJ databases">
        <title>The ancient ancestry and fast evolution of plastids.</title>
        <authorList>
            <person name="Moore K.R."/>
            <person name="Magnabosco C."/>
            <person name="Momper L."/>
            <person name="Gold D.A."/>
            <person name="Bosak T."/>
            <person name="Fournier G.P."/>
        </authorList>
    </citation>
    <scope>NUCLEOTIDE SEQUENCE [LARGE SCALE GENOMIC DNA]</scope>
    <source>
        <strain evidence="2 3">ULC18</strain>
    </source>
</reference>
<keyword evidence="3" id="KW-1185">Reference proteome</keyword>
<sequence>MTLHDSDFGPMHFDGSHWRLERRVRFNGVDIPVQIEPEDADTRTLSSVQREAVQLALTLPPDVLVLAAPAVVQNYEVYRDLIGDEAMPLLSASIDVWQAVQPSYIEVPPHGEITTPTFLLFAECDWDVEHGLVVRFRNGHADASSQQGELGLEG</sequence>
<proteinExistence type="predicted"/>
<organism evidence="2 3">
    <name type="scientific">Stenomitos frigidus ULC18</name>
    <dbReference type="NCBI Taxonomy" id="2107698"/>
    <lineage>
        <taxon>Bacteria</taxon>
        <taxon>Bacillati</taxon>
        <taxon>Cyanobacteriota</taxon>
        <taxon>Cyanophyceae</taxon>
        <taxon>Leptolyngbyales</taxon>
        <taxon>Leptolyngbyaceae</taxon>
        <taxon>Stenomitos</taxon>
    </lineage>
</organism>
<dbReference type="OrthoDB" id="6028394at2"/>
<accession>A0A2T1DY23</accession>
<dbReference type="RefSeq" id="WP_106259011.1">
    <property type="nucleotide sequence ID" value="NZ_PVWK01000125.1"/>
</dbReference>
<gene>
    <name evidence="2" type="ORF">C7B82_23250</name>
</gene>
<name>A0A2T1DY23_9CYAN</name>
<evidence type="ECO:0000259" key="1">
    <source>
        <dbReference type="Pfam" id="PF22481"/>
    </source>
</evidence>
<dbReference type="AlphaFoldDB" id="A0A2T1DY23"/>
<dbReference type="InterPro" id="IPR054254">
    <property type="entry name" value="DUF6985"/>
</dbReference>